<evidence type="ECO:0000256" key="3">
    <source>
        <dbReference type="ARBA" id="ARBA00007282"/>
    </source>
</evidence>
<evidence type="ECO:0000256" key="7">
    <source>
        <dbReference type="ARBA" id="ARBA00023136"/>
    </source>
</evidence>
<keyword evidence="6 8" id="KW-1133">Transmembrane helix</keyword>
<dbReference type="PANTHER" id="PTHR31595">
    <property type="entry name" value="LONG-CHAIN-ALCOHOL O-FATTY-ACYLTRANSFERASE 3-RELATED"/>
    <property type="match status" value="1"/>
</dbReference>
<keyword evidence="4" id="KW-0808">Transferase</keyword>
<comment type="pathway">
    <text evidence="2">Secondary metabolite biosynthesis.</text>
</comment>
<name>A0A397SUR9_9GLOM</name>
<keyword evidence="5 8" id="KW-0812">Transmembrane</keyword>
<dbReference type="PANTHER" id="PTHR31595:SF57">
    <property type="entry name" value="OS04G0481900 PROTEIN"/>
    <property type="match status" value="1"/>
</dbReference>
<feature type="transmembrane region" description="Helical" evidence="8">
    <location>
        <begin position="125"/>
        <end position="142"/>
    </location>
</feature>
<dbReference type="GO" id="GO:0006629">
    <property type="term" value="P:lipid metabolic process"/>
    <property type="evidence" value="ECO:0007669"/>
    <property type="project" value="InterPro"/>
</dbReference>
<organism evidence="10 11">
    <name type="scientific">Glomus cerebriforme</name>
    <dbReference type="NCBI Taxonomy" id="658196"/>
    <lineage>
        <taxon>Eukaryota</taxon>
        <taxon>Fungi</taxon>
        <taxon>Fungi incertae sedis</taxon>
        <taxon>Mucoromycota</taxon>
        <taxon>Glomeromycotina</taxon>
        <taxon>Glomeromycetes</taxon>
        <taxon>Glomerales</taxon>
        <taxon>Glomeraceae</taxon>
        <taxon>Glomus</taxon>
    </lineage>
</organism>
<keyword evidence="7 8" id="KW-0472">Membrane</keyword>
<evidence type="ECO:0000313" key="10">
    <source>
        <dbReference type="EMBL" id="RIA87667.1"/>
    </source>
</evidence>
<dbReference type="GO" id="GO:0016020">
    <property type="term" value="C:membrane"/>
    <property type="evidence" value="ECO:0007669"/>
    <property type="project" value="UniProtKB-SubCell"/>
</dbReference>
<feature type="transmembrane region" description="Helical" evidence="8">
    <location>
        <begin position="276"/>
        <end position="294"/>
    </location>
</feature>
<evidence type="ECO:0000259" key="9">
    <source>
        <dbReference type="Pfam" id="PF13813"/>
    </source>
</evidence>
<feature type="transmembrane region" description="Helical" evidence="8">
    <location>
        <begin position="102"/>
        <end position="120"/>
    </location>
</feature>
<dbReference type="GO" id="GO:0008374">
    <property type="term" value="F:O-acyltransferase activity"/>
    <property type="evidence" value="ECO:0007669"/>
    <property type="project" value="InterPro"/>
</dbReference>
<dbReference type="InterPro" id="IPR032805">
    <property type="entry name" value="Wax_synthase_dom"/>
</dbReference>
<evidence type="ECO:0000313" key="11">
    <source>
        <dbReference type="Proteomes" id="UP000265703"/>
    </source>
</evidence>
<feature type="transmembrane region" description="Helical" evidence="8">
    <location>
        <begin position="222"/>
        <end position="240"/>
    </location>
</feature>
<evidence type="ECO:0000256" key="4">
    <source>
        <dbReference type="ARBA" id="ARBA00022679"/>
    </source>
</evidence>
<reference evidence="10 11" key="1">
    <citation type="submission" date="2018-06" db="EMBL/GenBank/DDBJ databases">
        <title>Comparative genomics reveals the genomic features of Rhizophagus irregularis, R. cerebriforme, R. diaphanum and Gigaspora rosea, and their symbiotic lifestyle signature.</title>
        <authorList>
            <person name="Morin E."/>
            <person name="San Clemente H."/>
            <person name="Chen E.C.H."/>
            <person name="De La Providencia I."/>
            <person name="Hainaut M."/>
            <person name="Kuo A."/>
            <person name="Kohler A."/>
            <person name="Murat C."/>
            <person name="Tang N."/>
            <person name="Roy S."/>
            <person name="Loubradou J."/>
            <person name="Henrissat B."/>
            <person name="Grigoriev I.V."/>
            <person name="Corradi N."/>
            <person name="Roux C."/>
            <person name="Martin F.M."/>
        </authorList>
    </citation>
    <scope>NUCLEOTIDE SEQUENCE [LARGE SCALE GENOMIC DNA]</scope>
    <source>
        <strain evidence="10 11">DAOM 227022</strain>
    </source>
</reference>
<dbReference type="EMBL" id="QKYT01000298">
    <property type="protein sequence ID" value="RIA87667.1"/>
    <property type="molecule type" value="Genomic_DNA"/>
</dbReference>
<keyword evidence="11" id="KW-1185">Reference proteome</keyword>
<comment type="similarity">
    <text evidence="3">Belongs to the wax synthase family.</text>
</comment>
<accession>A0A397SUR9</accession>
<evidence type="ECO:0000256" key="8">
    <source>
        <dbReference type="SAM" id="Phobius"/>
    </source>
</evidence>
<gene>
    <name evidence="10" type="ORF">C1645_827453</name>
</gene>
<dbReference type="OrthoDB" id="1077582at2759"/>
<dbReference type="AlphaFoldDB" id="A0A397SUR9"/>
<comment type="caution">
    <text evidence="10">The sequence shown here is derived from an EMBL/GenBank/DDBJ whole genome shotgun (WGS) entry which is preliminary data.</text>
</comment>
<comment type="subcellular location">
    <subcellularLocation>
        <location evidence="1">Membrane</location>
        <topology evidence="1">Multi-pass membrane protein</topology>
    </subcellularLocation>
</comment>
<proteinExistence type="inferred from homology"/>
<feature type="transmembrane region" description="Helical" evidence="8">
    <location>
        <begin position="62"/>
        <end position="82"/>
    </location>
</feature>
<feature type="transmembrane region" description="Helical" evidence="8">
    <location>
        <begin position="252"/>
        <end position="269"/>
    </location>
</feature>
<evidence type="ECO:0000256" key="1">
    <source>
        <dbReference type="ARBA" id="ARBA00004141"/>
    </source>
</evidence>
<evidence type="ECO:0000256" key="5">
    <source>
        <dbReference type="ARBA" id="ARBA00022692"/>
    </source>
</evidence>
<evidence type="ECO:0000256" key="2">
    <source>
        <dbReference type="ARBA" id="ARBA00005179"/>
    </source>
</evidence>
<dbReference type="InterPro" id="IPR044851">
    <property type="entry name" value="Wax_synthase"/>
</dbReference>
<protein>
    <recommendedName>
        <fullName evidence="9">Wax synthase domain-containing protein</fullName>
    </recommendedName>
</protein>
<dbReference type="Pfam" id="PF13813">
    <property type="entry name" value="MBOAT_2"/>
    <property type="match status" value="1"/>
</dbReference>
<feature type="domain" description="Wax synthase" evidence="9">
    <location>
        <begin position="172"/>
        <end position="255"/>
    </location>
</feature>
<evidence type="ECO:0000256" key="6">
    <source>
        <dbReference type="ARBA" id="ARBA00022989"/>
    </source>
</evidence>
<sequence length="310" mass="37297">MFIWLKNSLNDPSSTKPFVWSLFHWRPKEGDIPTINQQDLLEQGIPRNQLTSFINIHYKRCFCFWLFYISCSQFTVLFAPKISDTPYPIRIIDFFFYDGPPFTTLFNLFYCYIYAGVLFFSMNYIYEVLIISSAHLLLYIYSSPNSLLHTILNKNQLNSLKLWLISFLFYTNPIFNQPYLSKNPRELWSIRWHQLFHEFFIEIGYKPTCYIFSFASIKLQKLFGTLAAFAISGILHEYILYSSNRYFTLEQMTYFLFNAIFMVIWESLWKEIKNSIFMTFFILLSLPWFIEPYIRCGHYNAFMHFISRKT</sequence>
<dbReference type="STRING" id="658196.A0A397SUR9"/>
<dbReference type="Proteomes" id="UP000265703">
    <property type="component" value="Unassembled WGS sequence"/>
</dbReference>